<evidence type="ECO:0000313" key="2">
    <source>
        <dbReference type="EMBL" id="MQL67963.1"/>
    </source>
</evidence>
<protein>
    <submittedName>
        <fullName evidence="2">Uncharacterized protein</fullName>
    </submittedName>
</protein>
<comment type="caution">
    <text evidence="2">The sequence shown here is derived from an EMBL/GenBank/DDBJ whole genome shotgun (WGS) entry which is preliminary data.</text>
</comment>
<reference evidence="2" key="1">
    <citation type="submission" date="2017-07" db="EMBL/GenBank/DDBJ databases">
        <title>Taro Niue Genome Assembly and Annotation.</title>
        <authorList>
            <person name="Atibalentja N."/>
            <person name="Keating K."/>
            <person name="Fields C.J."/>
        </authorList>
    </citation>
    <scope>NUCLEOTIDE SEQUENCE</scope>
    <source>
        <strain evidence="2">Niue_2</strain>
        <tissue evidence="2">Leaf</tissue>
    </source>
</reference>
<dbReference type="AlphaFoldDB" id="A0A843TEL3"/>
<proteinExistence type="predicted"/>
<evidence type="ECO:0000313" key="3">
    <source>
        <dbReference type="Proteomes" id="UP000652761"/>
    </source>
</evidence>
<feature type="region of interest" description="Disordered" evidence="1">
    <location>
        <begin position="65"/>
        <end position="96"/>
    </location>
</feature>
<evidence type="ECO:0000256" key="1">
    <source>
        <dbReference type="SAM" id="MobiDB-lite"/>
    </source>
</evidence>
<accession>A0A843TEL3</accession>
<organism evidence="2 3">
    <name type="scientific">Colocasia esculenta</name>
    <name type="common">Wild taro</name>
    <name type="synonym">Arum esculentum</name>
    <dbReference type="NCBI Taxonomy" id="4460"/>
    <lineage>
        <taxon>Eukaryota</taxon>
        <taxon>Viridiplantae</taxon>
        <taxon>Streptophyta</taxon>
        <taxon>Embryophyta</taxon>
        <taxon>Tracheophyta</taxon>
        <taxon>Spermatophyta</taxon>
        <taxon>Magnoliopsida</taxon>
        <taxon>Liliopsida</taxon>
        <taxon>Araceae</taxon>
        <taxon>Aroideae</taxon>
        <taxon>Colocasieae</taxon>
        <taxon>Colocasia</taxon>
    </lineage>
</organism>
<name>A0A843TEL3_COLES</name>
<dbReference type="EMBL" id="NMUH01000005">
    <property type="protein sequence ID" value="MQL67963.1"/>
    <property type="molecule type" value="Genomic_DNA"/>
</dbReference>
<sequence>MLCARSLRRAICSGNRVGAAPVSSAPVAGPAQKIPLKVFTNVRTYYKPPMRIRSNFQVPTTPLFLGTNYGKYPPQSEKRTKREGHPTIREDEDDGELKHQLSLLYSCKRFEGKDFQSQLKAVS</sequence>
<gene>
    <name evidence="2" type="ORF">Taro_000235</name>
</gene>
<keyword evidence="3" id="KW-1185">Reference proteome</keyword>
<dbReference type="Proteomes" id="UP000652761">
    <property type="component" value="Unassembled WGS sequence"/>
</dbReference>
<feature type="compositionally biased region" description="Basic and acidic residues" evidence="1">
    <location>
        <begin position="76"/>
        <end position="89"/>
    </location>
</feature>